<organism evidence="3">
    <name type="scientific">Notodromas monacha</name>
    <dbReference type="NCBI Taxonomy" id="399045"/>
    <lineage>
        <taxon>Eukaryota</taxon>
        <taxon>Metazoa</taxon>
        <taxon>Ecdysozoa</taxon>
        <taxon>Arthropoda</taxon>
        <taxon>Crustacea</taxon>
        <taxon>Oligostraca</taxon>
        <taxon>Ostracoda</taxon>
        <taxon>Podocopa</taxon>
        <taxon>Podocopida</taxon>
        <taxon>Cypridocopina</taxon>
        <taxon>Cypridoidea</taxon>
        <taxon>Cyprididae</taxon>
        <taxon>Notodromas</taxon>
    </lineage>
</organism>
<dbReference type="SUPFAM" id="SSF55550">
    <property type="entry name" value="SH2 domain"/>
    <property type="match status" value="1"/>
</dbReference>
<dbReference type="InterPro" id="IPR036860">
    <property type="entry name" value="SH2_dom_sf"/>
</dbReference>
<accession>A0A7R9BV84</accession>
<dbReference type="SMART" id="SM00252">
    <property type="entry name" value="SH2"/>
    <property type="match status" value="1"/>
</dbReference>
<dbReference type="Pfam" id="PF00017">
    <property type="entry name" value="SH2"/>
    <property type="match status" value="1"/>
</dbReference>
<dbReference type="PANTHER" id="PTHR14247:SF8">
    <property type="entry name" value="RAS-GEF DOMAIN-CONTAINING PROTEIN"/>
    <property type="match status" value="1"/>
</dbReference>
<dbReference type="FunFam" id="3.30.505.10:FF:000013">
    <property type="entry name" value="SH2 domain-containing protein 3C isoform X1"/>
    <property type="match status" value="1"/>
</dbReference>
<dbReference type="PROSITE" id="PS50001">
    <property type="entry name" value="SH2"/>
    <property type="match status" value="1"/>
</dbReference>
<sequence length="184" mass="21026">RSCADYEELQPLGTSSRSRRILQQNAHRKNEEDDVMDPQHIKKMLEWELSLDSNDLRSHAWYHGSIPRAHADRILLHDREFLVRDCGSHPGSFVLSCRHGKTCLHFVINRVLVQQGTIYERIQFQFEEESFDSVAGLITYYVGSGKPISSSSGARICHPRKTASAVTSDKIERLFSLRGGEIEE</sequence>
<evidence type="ECO:0000259" key="2">
    <source>
        <dbReference type="PROSITE" id="PS50001"/>
    </source>
</evidence>
<evidence type="ECO:0000256" key="1">
    <source>
        <dbReference type="PROSITE-ProRule" id="PRU00191"/>
    </source>
</evidence>
<evidence type="ECO:0000313" key="3">
    <source>
        <dbReference type="EMBL" id="CAD7280595.1"/>
    </source>
</evidence>
<dbReference type="Proteomes" id="UP000678499">
    <property type="component" value="Unassembled WGS sequence"/>
</dbReference>
<dbReference type="AlphaFoldDB" id="A0A7R9BV84"/>
<dbReference type="OrthoDB" id="2412973at2759"/>
<dbReference type="EMBL" id="CAJPEX010002266">
    <property type="protein sequence ID" value="CAG0920747.1"/>
    <property type="molecule type" value="Genomic_DNA"/>
</dbReference>
<evidence type="ECO:0000313" key="4">
    <source>
        <dbReference type="Proteomes" id="UP000678499"/>
    </source>
</evidence>
<keyword evidence="4" id="KW-1185">Reference proteome</keyword>
<feature type="non-terminal residue" evidence="3">
    <location>
        <position position="184"/>
    </location>
</feature>
<dbReference type="PANTHER" id="PTHR14247">
    <property type="entry name" value="BREAST CANCER ANTI-ESTROGEN RESISTANCE PROTEIN 3 HOMOLOG-LIKE PROTEIN"/>
    <property type="match status" value="1"/>
</dbReference>
<keyword evidence="1" id="KW-0727">SH2 domain</keyword>
<feature type="domain" description="SH2" evidence="2">
    <location>
        <begin position="61"/>
        <end position="160"/>
    </location>
</feature>
<dbReference type="InterPro" id="IPR000980">
    <property type="entry name" value="SH2"/>
</dbReference>
<protein>
    <recommendedName>
        <fullName evidence="2">SH2 domain-containing protein</fullName>
    </recommendedName>
</protein>
<name>A0A7R9BV84_9CRUS</name>
<proteinExistence type="predicted"/>
<gene>
    <name evidence="3" type="ORF">NMOB1V02_LOCUS8253</name>
</gene>
<dbReference type="PRINTS" id="PR00401">
    <property type="entry name" value="SH2DOMAIN"/>
</dbReference>
<feature type="non-terminal residue" evidence="3">
    <location>
        <position position="1"/>
    </location>
</feature>
<dbReference type="Gene3D" id="3.30.505.10">
    <property type="entry name" value="SH2 domain"/>
    <property type="match status" value="1"/>
</dbReference>
<reference evidence="3" key="1">
    <citation type="submission" date="2020-11" db="EMBL/GenBank/DDBJ databases">
        <authorList>
            <person name="Tran Van P."/>
        </authorList>
    </citation>
    <scope>NUCLEOTIDE SEQUENCE</scope>
</reference>
<dbReference type="InterPro" id="IPR051853">
    <property type="entry name" value="SH2-Ras-GEF_adapter"/>
</dbReference>
<dbReference type="EMBL" id="OA884303">
    <property type="protein sequence ID" value="CAD7280595.1"/>
    <property type="molecule type" value="Genomic_DNA"/>
</dbReference>